<dbReference type="AlphaFoldDB" id="A0A6L5X6H5"/>
<keyword evidence="3" id="KW-1185">Reference proteome</keyword>
<accession>A0A6L5X6H5</accession>
<comment type="caution">
    <text evidence="2">The sequence shown here is derived from an EMBL/GenBank/DDBJ whole genome shotgun (WGS) entry which is preliminary data.</text>
</comment>
<reference evidence="2 3" key="1">
    <citation type="submission" date="2019-08" db="EMBL/GenBank/DDBJ databases">
        <title>In-depth cultivation of the pig gut microbiome towards novel bacterial diversity and tailored functional studies.</title>
        <authorList>
            <person name="Wylensek D."/>
            <person name="Hitch T.C.A."/>
            <person name="Clavel T."/>
        </authorList>
    </citation>
    <scope>NUCLEOTIDE SEQUENCE [LARGE SCALE GENOMIC DNA]</scope>
    <source>
        <strain evidence="2 3">Oil+RF-744-WCA-WT-11</strain>
    </source>
</reference>
<dbReference type="GO" id="GO:0005524">
    <property type="term" value="F:ATP binding"/>
    <property type="evidence" value="ECO:0007669"/>
    <property type="project" value="InterPro"/>
</dbReference>
<dbReference type="EMBL" id="VULZ01000018">
    <property type="protein sequence ID" value="MSS15959.1"/>
    <property type="molecule type" value="Genomic_DNA"/>
</dbReference>
<dbReference type="RefSeq" id="WP_328597094.1">
    <property type="nucleotide sequence ID" value="NZ_VULZ01000018.1"/>
</dbReference>
<dbReference type="Pfam" id="PF01695">
    <property type="entry name" value="IstB_IS21"/>
    <property type="match status" value="1"/>
</dbReference>
<proteinExistence type="predicted"/>
<sequence>MSSGVFERRYDQWPTIFCSQYKTSEWHPRLGGGVVADAIMDRIVHNAMTINSGTLNMREFLAAHPI</sequence>
<gene>
    <name evidence="2" type="ORF">FYJ35_13150</name>
</gene>
<feature type="domain" description="IstB-like ATP-binding" evidence="1">
    <location>
        <begin position="5"/>
        <end position="58"/>
    </location>
</feature>
<dbReference type="InterPro" id="IPR027417">
    <property type="entry name" value="P-loop_NTPase"/>
</dbReference>
<dbReference type="Gene3D" id="3.40.50.300">
    <property type="entry name" value="P-loop containing nucleotide triphosphate hydrolases"/>
    <property type="match status" value="1"/>
</dbReference>
<name>A0A6L5X6H5_9FIRM</name>
<dbReference type="Proteomes" id="UP000481852">
    <property type="component" value="Unassembled WGS sequence"/>
</dbReference>
<organism evidence="2 3">
    <name type="scientific">Porcincola intestinalis</name>
    <dbReference type="NCBI Taxonomy" id="2606632"/>
    <lineage>
        <taxon>Bacteria</taxon>
        <taxon>Bacillati</taxon>
        <taxon>Bacillota</taxon>
        <taxon>Clostridia</taxon>
        <taxon>Lachnospirales</taxon>
        <taxon>Lachnospiraceae</taxon>
        <taxon>Porcincola</taxon>
    </lineage>
</organism>
<protein>
    <recommendedName>
        <fullName evidence="1">IstB-like ATP-binding domain-containing protein</fullName>
    </recommendedName>
</protein>
<evidence type="ECO:0000259" key="1">
    <source>
        <dbReference type="Pfam" id="PF01695"/>
    </source>
</evidence>
<evidence type="ECO:0000313" key="2">
    <source>
        <dbReference type="EMBL" id="MSS15959.1"/>
    </source>
</evidence>
<evidence type="ECO:0000313" key="3">
    <source>
        <dbReference type="Proteomes" id="UP000481852"/>
    </source>
</evidence>
<dbReference type="InterPro" id="IPR002611">
    <property type="entry name" value="IstB_ATP-bd"/>
</dbReference>